<gene>
    <name evidence="2" type="ORF">GCM10009030_39380</name>
</gene>
<dbReference type="Proteomes" id="UP000605784">
    <property type="component" value="Unassembled WGS sequence"/>
</dbReference>
<reference evidence="2" key="1">
    <citation type="journal article" date="2014" name="Int. J. Syst. Evol. Microbiol.">
        <title>Complete genome sequence of Corynebacterium casei LMG S-19264T (=DSM 44701T), isolated from a smear-ripened cheese.</title>
        <authorList>
            <consortium name="US DOE Joint Genome Institute (JGI-PGF)"/>
            <person name="Walter F."/>
            <person name="Albersmeier A."/>
            <person name="Kalinowski J."/>
            <person name="Ruckert C."/>
        </authorList>
    </citation>
    <scope>NUCLEOTIDE SEQUENCE</scope>
    <source>
        <strain evidence="2">JCM 17820</strain>
    </source>
</reference>
<comment type="caution">
    <text evidence="2">The sequence shown here is derived from an EMBL/GenBank/DDBJ whole genome shotgun (WGS) entry which is preliminary data.</text>
</comment>
<protein>
    <submittedName>
        <fullName evidence="2">Uncharacterized protein</fullName>
    </submittedName>
</protein>
<dbReference type="RefSeq" id="WP_268239462.1">
    <property type="nucleotide sequence ID" value="NZ_BMOU01000008.1"/>
</dbReference>
<evidence type="ECO:0000313" key="3">
    <source>
        <dbReference type="Proteomes" id="UP000605784"/>
    </source>
</evidence>
<reference evidence="2" key="2">
    <citation type="submission" date="2020-09" db="EMBL/GenBank/DDBJ databases">
        <authorList>
            <person name="Sun Q."/>
            <person name="Ohkuma M."/>
        </authorList>
    </citation>
    <scope>NUCLEOTIDE SEQUENCE</scope>
    <source>
        <strain evidence="2">JCM 17820</strain>
    </source>
</reference>
<proteinExistence type="predicted"/>
<organism evidence="2 3">
    <name type="scientific">Haloarcula pellucida</name>
    <dbReference type="NCBI Taxonomy" id="1427151"/>
    <lineage>
        <taxon>Archaea</taxon>
        <taxon>Methanobacteriati</taxon>
        <taxon>Methanobacteriota</taxon>
        <taxon>Stenosarchaea group</taxon>
        <taxon>Halobacteria</taxon>
        <taxon>Halobacteriales</taxon>
        <taxon>Haloarculaceae</taxon>
        <taxon>Haloarcula</taxon>
    </lineage>
</organism>
<evidence type="ECO:0000313" key="2">
    <source>
        <dbReference type="EMBL" id="GGO03581.1"/>
    </source>
</evidence>
<name>A0A830GUW9_9EURY</name>
<keyword evidence="3" id="KW-1185">Reference proteome</keyword>
<feature type="region of interest" description="Disordered" evidence="1">
    <location>
        <begin position="1"/>
        <end position="28"/>
    </location>
</feature>
<dbReference type="EMBL" id="BMOU01000008">
    <property type="protein sequence ID" value="GGO03581.1"/>
    <property type="molecule type" value="Genomic_DNA"/>
</dbReference>
<sequence>MSNCPSCGKDAVRVSPQSVPKAGPLQLDGATIHRHDGAAFYHFD</sequence>
<accession>A0A830GUW9</accession>
<dbReference type="AlphaFoldDB" id="A0A830GUW9"/>
<evidence type="ECO:0000256" key="1">
    <source>
        <dbReference type="SAM" id="MobiDB-lite"/>
    </source>
</evidence>